<dbReference type="RefSeq" id="WP_139717409.1">
    <property type="nucleotide sequence ID" value="NZ_CP040871.1"/>
</dbReference>
<feature type="chain" id="PRO_5022930957" evidence="4">
    <location>
        <begin position="20"/>
        <end position="190"/>
    </location>
</feature>
<dbReference type="Proteomes" id="UP000308149">
    <property type="component" value="Chromosome"/>
</dbReference>
<keyword evidence="2" id="KW-0479">Metal-binding</keyword>
<dbReference type="Gene3D" id="3.40.30.10">
    <property type="entry name" value="Glutaredoxin"/>
    <property type="match status" value="1"/>
</dbReference>
<dbReference type="Pfam" id="PF02630">
    <property type="entry name" value="SCO1-SenC"/>
    <property type="match status" value="1"/>
</dbReference>
<feature type="signal peptide" evidence="4">
    <location>
        <begin position="1"/>
        <end position="19"/>
    </location>
</feature>
<gene>
    <name evidence="5" type="ORF">FHQ07_13155</name>
</gene>
<feature type="binding site" evidence="2">
    <location>
        <position position="151"/>
    </location>
    <ligand>
        <name>Cu cation</name>
        <dbReference type="ChEBI" id="CHEBI:23378"/>
    </ligand>
</feature>
<protein>
    <submittedName>
        <fullName evidence="5">SCO family protein</fullName>
    </submittedName>
</protein>
<feature type="binding site" evidence="2">
    <location>
        <position position="63"/>
    </location>
    <ligand>
        <name>Cu cation</name>
        <dbReference type="ChEBI" id="CHEBI:23378"/>
    </ligand>
</feature>
<reference evidence="5 6" key="1">
    <citation type="submission" date="2019-06" db="EMBL/GenBank/DDBJ databases">
        <title>Thermomonas aquatica sp. nov., isolated from an industrial wastewater treatment plant.</title>
        <authorList>
            <person name="Jeon J.H."/>
            <person name="Park D.-S."/>
        </authorList>
    </citation>
    <scope>NUCLEOTIDE SEQUENCE [LARGE SCALE GENOMIC DNA]</scope>
    <source>
        <strain evidence="5 6">SY21</strain>
    </source>
</reference>
<evidence type="ECO:0000256" key="4">
    <source>
        <dbReference type="SAM" id="SignalP"/>
    </source>
</evidence>
<keyword evidence="6" id="KW-1185">Reference proteome</keyword>
<dbReference type="OrthoDB" id="6335573at2"/>
<feature type="binding site" evidence="2">
    <location>
        <position position="67"/>
    </location>
    <ligand>
        <name>Cu cation</name>
        <dbReference type="ChEBI" id="CHEBI:23378"/>
    </ligand>
</feature>
<dbReference type="PANTHER" id="PTHR12151:SF25">
    <property type="entry name" value="LINALOOL DEHYDRATASE_ISOMERASE DOMAIN-CONTAINING PROTEIN"/>
    <property type="match status" value="1"/>
</dbReference>
<keyword evidence="2" id="KW-0186">Copper</keyword>
<evidence type="ECO:0000313" key="6">
    <source>
        <dbReference type="Proteomes" id="UP000308149"/>
    </source>
</evidence>
<dbReference type="GO" id="GO:0046872">
    <property type="term" value="F:metal ion binding"/>
    <property type="evidence" value="ECO:0007669"/>
    <property type="project" value="UniProtKB-KW"/>
</dbReference>
<evidence type="ECO:0000313" key="5">
    <source>
        <dbReference type="EMBL" id="QDA58190.1"/>
    </source>
</evidence>
<proteinExistence type="inferred from homology"/>
<dbReference type="PANTHER" id="PTHR12151">
    <property type="entry name" value="ELECTRON TRANSPORT PROTIN SCO1/SENC FAMILY MEMBER"/>
    <property type="match status" value="1"/>
</dbReference>
<evidence type="ECO:0000256" key="2">
    <source>
        <dbReference type="PIRSR" id="PIRSR603782-1"/>
    </source>
</evidence>
<dbReference type="InterPro" id="IPR036249">
    <property type="entry name" value="Thioredoxin-like_sf"/>
</dbReference>
<dbReference type="InterPro" id="IPR003782">
    <property type="entry name" value="SCO1/SenC"/>
</dbReference>
<dbReference type="EMBL" id="CP040871">
    <property type="protein sequence ID" value="QDA58190.1"/>
    <property type="molecule type" value="Genomic_DNA"/>
</dbReference>
<feature type="disulfide bond" description="Redox-active" evidence="3">
    <location>
        <begin position="63"/>
        <end position="67"/>
    </location>
</feature>
<comment type="similarity">
    <text evidence="1">Belongs to the SCO1/2 family.</text>
</comment>
<organism evidence="5 6">
    <name type="scientific">Thermomonas aquatica</name>
    <dbReference type="NCBI Taxonomy" id="2202149"/>
    <lineage>
        <taxon>Bacteria</taxon>
        <taxon>Pseudomonadati</taxon>
        <taxon>Pseudomonadota</taxon>
        <taxon>Gammaproteobacteria</taxon>
        <taxon>Lysobacterales</taxon>
        <taxon>Lysobacteraceae</taxon>
        <taxon>Thermomonas</taxon>
    </lineage>
</organism>
<name>A0A5B7ZTB1_9GAMM</name>
<keyword evidence="4" id="KW-0732">Signal</keyword>
<sequence>MKTLLLSALLALAAAPAAARDAPLPADSVYQLQATLVDQAARKTEWRALRGKPRLVAMFYTSCQYICPLIVDSGKAVERQLAPAERARIGIVLVSMDPARDSPKALQAVVDKRKLDGGRWTLLAPQADDVRGIAAVLGVRYRQLADGQFNHSSALVLLDADGRVLARTEKMGTQPDPEFVAAVRRAAAAK</sequence>
<dbReference type="SUPFAM" id="SSF52833">
    <property type="entry name" value="Thioredoxin-like"/>
    <property type="match status" value="1"/>
</dbReference>
<dbReference type="CDD" id="cd02968">
    <property type="entry name" value="SCO"/>
    <property type="match status" value="1"/>
</dbReference>
<dbReference type="KEGG" id="thes:FHQ07_13155"/>
<keyword evidence="3" id="KW-1015">Disulfide bond</keyword>
<evidence type="ECO:0000256" key="1">
    <source>
        <dbReference type="ARBA" id="ARBA00010996"/>
    </source>
</evidence>
<dbReference type="AlphaFoldDB" id="A0A5B7ZTB1"/>
<evidence type="ECO:0000256" key="3">
    <source>
        <dbReference type="PIRSR" id="PIRSR603782-2"/>
    </source>
</evidence>
<accession>A0A5B7ZTB1</accession>